<evidence type="ECO:0000313" key="11">
    <source>
        <dbReference type="Proteomes" id="UP000717585"/>
    </source>
</evidence>
<organism evidence="10 11">
    <name type="scientific">Carpediemonas membranifera</name>
    <dbReference type="NCBI Taxonomy" id="201153"/>
    <lineage>
        <taxon>Eukaryota</taxon>
        <taxon>Metamonada</taxon>
        <taxon>Carpediemonas-like organisms</taxon>
        <taxon>Carpediemonas</taxon>
    </lineage>
</organism>
<dbReference type="InterPro" id="IPR016654">
    <property type="entry name" value="U6_snRNA_Lsm2"/>
</dbReference>
<dbReference type="GO" id="GO:0071013">
    <property type="term" value="C:catalytic step 2 spliceosome"/>
    <property type="evidence" value="ECO:0007669"/>
    <property type="project" value="TreeGrafter"/>
</dbReference>
<evidence type="ECO:0000256" key="7">
    <source>
        <dbReference type="ARBA" id="ARBA00023242"/>
    </source>
</evidence>
<name>A0A8J6AY64_9EUKA</name>
<dbReference type="PANTHER" id="PTHR13829">
    <property type="entry name" value="SNRNP CORE PROTEIN FAMILY MEMBER"/>
    <property type="match status" value="1"/>
</dbReference>
<comment type="caution">
    <text evidence="10">The sequence shown here is derived from an EMBL/GenBank/DDBJ whole genome shotgun (WGS) entry which is preliminary data.</text>
</comment>
<dbReference type="GO" id="GO:0071011">
    <property type="term" value="C:precatalytic spliceosome"/>
    <property type="evidence" value="ECO:0007669"/>
    <property type="project" value="TreeGrafter"/>
</dbReference>
<gene>
    <name evidence="10" type="ORF">J8273_8177</name>
</gene>
<dbReference type="GO" id="GO:0000932">
    <property type="term" value="C:P-body"/>
    <property type="evidence" value="ECO:0007669"/>
    <property type="project" value="TreeGrafter"/>
</dbReference>
<dbReference type="InterPro" id="IPR047575">
    <property type="entry name" value="Sm"/>
</dbReference>
<keyword evidence="11" id="KW-1185">Reference proteome</keyword>
<dbReference type="Pfam" id="PF01423">
    <property type="entry name" value="LSM"/>
    <property type="match status" value="1"/>
</dbReference>
<dbReference type="GO" id="GO:0003723">
    <property type="term" value="F:RNA binding"/>
    <property type="evidence" value="ECO:0007669"/>
    <property type="project" value="UniProtKB-KW"/>
</dbReference>
<keyword evidence="4" id="KW-0747">Spliceosome</keyword>
<evidence type="ECO:0000256" key="4">
    <source>
        <dbReference type="ARBA" id="ARBA00022728"/>
    </source>
</evidence>
<reference evidence="10" key="1">
    <citation type="submission" date="2021-05" db="EMBL/GenBank/DDBJ databases">
        <title>A free-living protist that lacks canonical eukaryotic 1 DNA replication and segregation systems.</title>
        <authorList>
            <person name="Salas-Leiva D.E."/>
            <person name="Tromer E.C."/>
            <person name="Curtis B.A."/>
            <person name="Jerlstrom-Hultqvist J."/>
            <person name="Kolisko M."/>
            <person name="Yi Z."/>
            <person name="Salas-Leiva J.S."/>
            <person name="Gallot-Lavallee L."/>
            <person name="Kops G.J.P.L."/>
            <person name="Archibald J.M."/>
            <person name="Simpson A.G.B."/>
            <person name="Roger A.J."/>
        </authorList>
    </citation>
    <scope>NUCLEOTIDE SEQUENCE</scope>
    <source>
        <strain evidence="10">BICM</strain>
    </source>
</reference>
<dbReference type="GO" id="GO:0005688">
    <property type="term" value="C:U6 snRNP"/>
    <property type="evidence" value="ECO:0007669"/>
    <property type="project" value="TreeGrafter"/>
</dbReference>
<evidence type="ECO:0000256" key="3">
    <source>
        <dbReference type="ARBA" id="ARBA00022664"/>
    </source>
</evidence>
<proteinExistence type="inferred from homology"/>
<evidence type="ECO:0000259" key="9">
    <source>
        <dbReference type="PROSITE" id="PS52002"/>
    </source>
</evidence>
<keyword evidence="3" id="KW-0507">mRNA processing</keyword>
<comment type="subcellular location">
    <subcellularLocation>
        <location evidence="1">Nucleus</location>
    </subcellularLocation>
</comment>
<keyword evidence="8" id="KW-0687">Ribonucleoprotein</keyword>
<dbReference type="SUPFAM" id="SSF50182">
    <property type="entry name" value="Sm-like ribonucleoproteins"/>
    <property type="match status" value="1"/>
</dbReference>
<comment type="similarity">
    <text evidence="2">Belongs to the snRNP Sm proteins family.</text>
</comment>
<dbReference type="Gene3D" id="2.30.30.100">
    <property type="match status" value="1"/>
</dbReference>
<sequence>MFLSVFKTLIGKVISVELKNDMVVVGTISSVDQFLNFKLTNISVDDELYPYLADVSDMFIRGSMVRFISMKKDYVDPVFLQDAARREILDVN</sequence>
<feature type="domain" description="Sm" evidence="9">
    <location>
        <begin position="1"/>
        <end position="74"/>
    </location>
</feature>
<dbReference type="GO" id="GO:0000398">
    <property type="term" value="P:mRNA splicing, via spliceosome"/>
    <property type="evidence" value="ECO:0007669"/>
    <property type="project" value="TreeGrafter"/>
</dbReference>
<evidence type="ECO:0000256" key="5">
    <source>
        <dbReference type="ARBA" id="ARBA00022884"/>
    </source>
</evidence>
<dbReference type="AlphaFoldDB" id="A0A8J6AY64"/>
<dbReference type="InterPro" id="IPR010920">
    <property type="entry name" value="LSM_dom_sf"/>
</dbReference>
<dbReference type="PANTHER" id="PTHR13829:SF2">
    <property type="entry name" value="U6 SNRNA-ASSOCIATED SM-LIKE PROTEIN LSM2"/>
    <property type="match status" value="1"/>
</dbReference>
<keyword evidence="7" id="KW-0539">Nucleus</keyword>
<dbReference type="OrthoDB" id="10256176at2759"/>
<dbReference type="EMBL" id="JAHDYR010000066">
    <property type="protein sequence ID" value="KAG9390139.1"/>
    <property type="molecule type" value="Genomic_DNA"/>
</dbReference>
<dbReference type="GO" id="GO:1990726">
    <property type="term" value="C:Lsm1-7-Pat1 complex"/>
    <property type="evidence" value="ECO:0007669"/>
    <property type="project" value="TreeGrafter"/>
</dbReference>
<dbReference type="InterPro" id="IPR001163">
    <property type="entry name" value="Sm_dom_euk/arc"/>
</dbReference>
<keyword evidence="6" id="KW-0508">mRNA splicing</keyword>
<dbReference type="CDD" id="cd01725">
    <property type="entry name" value="LSm2"/>
    <property type="match status" value="1"/>
</dbReference>
<evidence type="ECO:0000313" key="10">
    <source>
        <dbReference type="EMBL" id="KAG9390139.1"/>
    </source>
</evidence>
<keyword evidence="5" id="KW-0694">RNA-binding</keyword>
<protein>
    <submittedName>
        <fullName evidence="10">Like-Sm protein 2</fullName>
    </submittedName>
</protein>
<accession>A0A8J6AY64</accession>
<dbReference type="SMART" id="SM00651">
    <property type="entry name" value="Sm"/>
    <property type="match status" value="1"/>
</dbReference>
<evidence type="ECO:0000256" key="8">
    <source>
        <dbReference type="ARBA" id="ARBA00023274"/>
    </source>
</evidence>
<evidence type="ECO:0000256" key="1">
    <source>
        <dbReference type="ARBA" id="ARBA00004123"/>
    </source>
</evidence>
<evidence type="ECO:0000256" key="2">
    <source>
        <dbReference type="ARBA" id="ARBA00006850"/>
    </source>
</evidence>
<dbReference type="PROSITE" id="PS52002">
    <property type="entry name" value="SM"/>
    <property type="match status" value="1"/>
</dbReference>
<dbReference type="GO" id="GO:0046540">
    <property type="term" value="C:U4/U6 x U5 tri-snRNP complex"/>
    <property type="evidence" value="ECO:0007669"/>
    <property type="project" value="TreeGrafter"/>
</dbReference>
<evidence type="ECO:0000256" key="6">
    <source>
        <dbReference type="ARBA" id="ARBA00023187"/>
    </source>
</evidence>
<dbReference type="Proteomes" id="UP000717585">
    <property type="component" value="Unassembled WGS sequence"/>
</dbReference>